<accession>A0A1R1XHV6</accession>
<dbReference type="AlphaFoldDB" id="A0A1R1XHV6"/>
<comment type="caution">
    <text evidence="1">The sequence shown here is derived from an EMBL/GenBank/DDBJ whole genome shotgun (WGS) entry which is preliminary data.</text>
</comment>
<name>A0A1R1XHV6_9FUNG</name>
<evidence type="ECO:0000313" key="1">
    <source>
        <dbReference type="EMBL" id="OMJ14186.1"/>
    </source>
</evidence>
<evidence type="ECO:0000313" key="2">
    <source>
        <dbReference type="Proteomes" id="UP000187429"/>
    </source>
</evidence>
<dbReference type="Proteomes" id="UP000187429">
    <property type="component" value="Unassembled WGS sequence"/>
</dbReference>
<protein>
    <submittedName>
        <fullName evidence="1">Uncharacterized protein</fullName>
    </submittedName>
</protein>
<sequence>MHYFLTRHLNNPSKKTRSQIIGKYINSISDILELENGPKGRYIGAPHAMESDILPSKTASQGNWSNFQSFDQYSRFSRN</sequence>
<organism evidence="1 2">
    <name type="scientific">Smittium culicis</name>
    <dbReference type="NCBI Taxonomy" id="133412"/>
    <lineage>
        <taxon>Eukaryota</taxon>
        <taxon>Fungi</taxon>
        <taxon>Fungi incertae sedis</taxon>
        <taxon>Zoopagomycota</taxon>
        <taxon>Kickxellomycotina</taxon>
        <taxon>Harpellomycetes</taxon>
        <taxon>Harpellales</taxon>
        <taxon>Legeriomycetaceae</taxon>
        <taxon>Smittium</taxon>
    </lineage>
</organism>
<reference evidence="2" key="1">
    <citation type="submission" date="2017-01" db="EMBL/GenBank/DDBJ databases">
        <authorList>
            <person name="Wang Y."/>
            <person name="White M."/>
            <person name="Kvist S."/>
            <person name="Moncalvo J.-M."/>
        </authorList>
    </citation>
    <scope>NUCLEOTIDE SEQUENCE [LARGE SCALE GENOMIC DNA]</scope>
    <source>
        <strain evidence="2">ID-206-W2</strain>
    </source>
</reference>
<dbReference type="EMBL" id="LSSM01004757">
    <property type="protein sequence ID" value="OMJ14186.1"/>
    <property type="molecule type" value="Genomic_DNA"/>
</dbReference>
<proteinExistence type="predicted"/>
<gene>
    <name evidence="1" type="ORF">AYI69_g8706</name>
</gene>
<keyword evidence="2" id="KW-1185">Reference proteome</keyword>